<name>A0A8H5BCP5_9AGAR</name>
<comment type="subcellular location">
    <subcellularLocation>
        <location evidence="14">Endoplasmic reticulum membrane</location>
        <topology evidence="14">Multi-pass membrane protein</topology>
    </subcellularLocation>
    <subcellularLocation>
        <location evidence="1">Membrane</location>
        <topology evidence="1">Multi-pass membrane protein</topology>
    </subcellularLocation>
</comment>
<dbReference type="PANTHER" id="PTHR11035">
    <property type="entry name" value="VERY-LONG-CHAIN (3R)-3-HYDROXYACYL-COA DEHYDRATASE"/>
    <property type="match status" value="1"/>
</dbReference>
<comment type="caution">
    <text evidence="14">Lacks conserved residue(s) required for the propagation of feature annotation.</text>
</comment>
<keyword evidence="14" id="KW-0256">Endoplasmic reticulum</keyword>
<evidence type="ECO:0000256" key="1">
    <source>
        <dbReference type="ARBA" id="ARBA00004141"/>
    </source>
</evidence>
<accession>A0A8H5BCP5</accession>
<evidence type="ECO:0000256" key="11">
    <source>
        <dbReference type="ARBA" id="ARBA00023160"/>
    </source>
</evidence>
<comment type="caution">
    <text evidence="15">The sequence shown here is derived from an EMBL/GenBank/DDBJ whole genome shotgun (WGS) entry which is preliminary data.</text>
</comment>
<dbReference type="GO" id="GO:0042761">
    <property type="term" value="P:very long-chain fatty acid biosynthetic process"/>
    <property type="evidence" value="ECO:0007669"/>
    <property type="project" value="TreeGrafter"/>
</dbReference>
<feature type="transmembrane region" description="Helical" evidence="14">
    <location>
        <begin position="247"/>
        <end position="269"/>
    </location>
</feature>
<proteinExistence type="inferred from homology"/>
<keyword evidence="9 14" id="KW-0443">Lipid metabolism</keyword>
<dbReference type="Proteomes" id="UP000567179">
    <property type="component" value="Unassembled WGS sequence"/>
</dbReference>
<dbReference type="EMBL" id="JAACJJ010000028">
    <property type="protein sequence ID" value="KAF5320930.1"/>
    <property type="molecule type" value="Genomic_DNA"/>
</dbReference>
<keyword evidence="12 14" id="KW-0456">Lyase</keyword>
<comment type="catalytic activity">
    <reaction evidence="13 14">
        <text>a very-long-chain (3R)-3-hydroxyacyl-CoA = a very-long-chain (2E)-enoyl-CoA + H2O</text>
        <dbReference type="Rhea" id="RHEA:45812"/>
        <dbReference type="ChEBI" id="CHEBI:15377"/>
        <dbReference type="ChEBI" id="CHEBI:83728"/>
        <dbReference type="ChEBI" id="CHEBI:85440"/>
        <dbReference type="EC" id="4.2.1.134"/>
    </reaction>
</comment>
<dbReference type="AlphaFoldDB" id="A0A8H5BCP5"/>
<keyword evidence="5 14" id="KW-0444">Lipid biosynthesis</keyword>
<keyword evidence="16" id="KW-1185">Reference proteome</keyword>
<evidence type="ECO:0000256" key="8">
    <source>
        <dbReference type="ARBA" id="ARBA00022989"/>
    </source>
</evidence>
<keyword evidence="7 14" id="KW-0276">Fatty acid metabolism</keyword>
<protein>
    <recommendedName>
        <fullName evidence="4 14">Very-long-chain (3R)-3-hydroxyacyl-CoA dehydratase</fullName>
        <ecNumber evidence="4 14">4.2.1.134</ecNumber>
    </recommendedName>
</protein>
<evidence type="ECO:0000256" key="9">
    <source>
        <dbReference type="ARBA" id="ARBA00023098"/>
    </source>
</evidence>
<evidence type="ECO:0000256" key="3">
    <source>
        <dbReference type="ARBA" id="ARBA00007811"/>
    </source>
</evidence>
<dbReference type="GO" id="GO:0030497">
    <property type="term" value="P:fatty acid elongation"/>
    <property type="evidence" value="ECO:0007669"/>
    <property type="project" value="TreeGrafter"/>
</dbReference>
<reference evidence="15 16" key="1">
    <citation type="journal article" date="2020" name="ISME J.">
        <title>Uncovering the hidden diversity of litter-decomposition mechanisms in mushroom-forming fungi.</title>
        <authorList>
            <person name="Floudas D."/>
            <person name="Bentzer J."/>
            <person name="Ahren D."/>
            <person name="Johansson T."/>
            <person name="Persson P."/>
            <person name="Tunlid A."/>
        </authorList>
    </citation>
    <scope>NUCLEOTIDE SEQUENCE [LARGE SCALE GENOMIC DNA]</scope>
    <source>
        <strain evidence="15 16">CBS 101986</strain>
    </source>
</reference>
<dbReference type="EC" id="4.2.1.134" evidence="4 14"/>
<evidence type="ECO:0000256" key="14">
    <source>
        <dbReference type="RuleBase" id="RU363109"/>
    </source>
</evidence>
<organism evidence="15 16">
    <name type="scientific">Psilocybe cf. subviscida</name>
    <dbReference type="NCBI Taxonomy" id="2480587"/>
    <lineage>
        <taxon>Eukaryota</taxon>
        <taxon>Fungi</taxon>
        <taxon>Dikarya</taxon>
        <taxon>Basidiomycota</taxon>
        <taxon>Agaricomycotina</taxon>
        <taxon>Agaricomycetes</taxon>
        <taxon>Agaricomycetidae</taxon>
        <taxon>Agaricales</taxon>
        <taxon>Agaricineae</taxon>
        <taxon>Strophariaceae</taxon>
        <taxon>Psilocybe</taxon>
    </lineage>
</organism>
<comment type="function">
    <text evidence="14">Catalyzes the third of the four reactions of the long-chain fatty acids elongation cycle. This endoplasmic reticulum-bound enzymatic process, allows the addition of two carbons to the chain of long- and very long-chain fatty acids/VLCFAs per cycle. This enzyme catalyzes the dehydration of the 3-hydroxyacyl-CoA intermediate into trans-2,3-enoyl-CoA, within each cycle of fatty acid elongation. Thereby, it participates to the production of VLCFAs of different chain lengths that are involved in multiple biological processes as precursors of membrane lipids and lipid mediators.</text>
</comment>
<evidence type="ECO:0000313" key="15">
    <source>
        <dbReference type="EMBL" id="KAF5320930.1"/>
    </source>
</evidence>
<evidence type="ECO:0000256" key="6">
    <source>
        <dbReference type="ARBA" id="ARBA00022692"/>
    </source>
</evidence>
<comment type="similarity">
    <text evidence="3 14">Belongs to the very long-chain fatty acids dehydratase HACD family.</text>
</comment>
<keyword evidence="10 14" id="KW-0472">Membrane</keyword>
<evidence type="ECO:0000256" key="4">
    <source>
        <dbReference type="ARBA" id="ARBA00013122"/>
    </source>
</evidence>
<keyword evidence="11 14" id="KW-0275">Fatty acid biosynthesis</keyword>
<dbReference type="OrthoDB" id="46988at2759"/>
<keyword evidence="6 14" id="KW-0812">Transmembrane</keyword>
<dbReference type="GO" id="GO:0005789">
    <property type="term" value="C:endoplasmic reticulum membrane"/>
    <property type="evidence" value="ECO:0007669"/>
    <property type="project" value="UniProtKB-SubCell"/>
</dbReference>
<evidence type="ECO:0000256" key="13">
    <source>
        <dbReference type="ARBA" id="ARBA00036671"/>
    </source>
</evidence>
<evidence type="ECO:0000256" key="10">
    <source>
        <dbReference type="ARBA" id="ARBA00023136"/>
    </source>
</evidence>
<evidence type="ECO:0000256" key="2">
    <source>
        <dbReference type="ARBA" id="ARBA00005194"/>
    </source>
</evidence>
<dbReference type="GO" id="GO:0102158">
    <property type="term" value="F:very-long-chain (3R)-3-hydroxyacyl-CoA dehydratase activity"/>
    <property type="evidence" value="ECO:0007669"/>
    <property type="project" value="UniProtKB-EC"/>
</dbReference>
<comment type="pathway">
    <text evidence="2 14">Lipid metabolism; fatty acid biosynthesis.</text>
</comment>
<evidence type="ECO:0000313" key="16">
    <source>
        <dbReference type="Proteomes" id="UP000567179"/>
    </source>
</evidence>
<keyword evidence="8 14" id="KW-1133">Transmembrane helix</keyword>
<evidence type="ECO:0000256" key="12">
    <source>
        <dbReference type="ARBA" id="ARBA00023239"/>
    </source>
</evidence>
<dbReference type="PANTHER" id="PTHR11035:SF3">
    <property type="entry name" value="VERY-LONG-CHAIN (3R)-3-HYDROXYACYL-COA DEHYDRATASE"/>
    <property type="match status" value="1"/>
</dbReference>
<gene>
    <name evidence="15" type="ORF">D9619_001404</name>
</gene>
<dbReference type="GO" id="GO:0030148">
    <property type="term" value="P:sphingolipid biosynthetic process"/>
    <property type="evidence" value="ECO:0007669"/>
    <property type="project" value="TreeGrafter"/>
</dbReference>
<dbReference type="UniPathway" id="UPA00094"/>
<feature type="transmembrane region" description="Helical" evidence="14">
    <location>
        <begin position="20"/>
        <end position="47"/>
    </location>
</feature>
<evidence type="ECO:0000256" key="5">
    <source>
        <dbReference type="ARBA" id="ARBA00022516"/>
    </source>
</evidence>
<sequence>MSEKPAARSPKAKRATPAALKAYLVAYNILSALGWGYILALTVTHILNLDGKSDNFVASHGKTATSVLSRFLSTVTLPKALRFLSPKSIEAYLPAVLQPIYRRTETTFARVGPTTVFVQTFALLEVVHAALGWVRSPVVTTAMQVSSRLFMVWGIAEQFPEVRTNPLYTTMVLAWSTTEVIRYPFYAFNLVDMNPYILLWLRYTTFYVLYPLGAFSEAGLIFAVLPSSPLLPSWKSVFTGIWTTADYVRGFLFLIWWPGLYIMYTYMIVQRRKTLGKPKVKTT</sequence>
<evidence type="ECO:0000256" key="7">
    <source>
        <dbReference type="ARBA" id="ARBA00022832"/>
    </source>
</evidence>
<feature type="transmembrane region" description="Helical" evidence="14">
    <location>
        <begin position="208"/>
        <end position="227"/>
    </location>
</feature>
<dbReference type="Pfam" id="PF04387">
    <property type="entry name" value="PTPLA"/>
    <property type="match status" value="1"/>
</dbReference>
<dbReference type="InterPro" id="IPR007482">
    <property type="entry name" value="Tyr_Pase-like_PTPLA"/>
</dbReference>